<gene>
    <name evidence="2" type="ORF">ATO12_19960</name>
</gene>
<reference evidence="2 3" key="1">
    <citation type="submission" date="2014-04" db="EMBL/GenBank/DDBJ databases">
        <title>Aquimarina sp. 22II-S11-z7 Genome Sequencing.</title>
        <authorList>
            <person name="Lai Q."/>
        </authorList>
    </citation>
    <scope>NUCLEOTIDE SEQUENCE [LARGE SCALE GENOMIC DNA]</scope>
    <source>
        <strain evidence="2 3">22II-S11-z7</strain>
    </source>
</reference>
<evidence type="ECO:0008006" key="4">
    <source>
        <dbReference type="Google" id="ProtNLM"/>
    </source>
</evidence>
<comment type="caution">
    <text evidence="2">The sequence shown here is derived from an EMBL/GenBank/DDBJ whole genome shotgun (WGS) entry which is preliminary data.</text>
</comment>
<feature type="transmembrane region" description="Helical" evidence="1">
    <location>
        <begin position="86"/>
        <end position="106"/>
    </location>
</feature>
<evidence type="ECO:0000256" key="1">
    <source>
        <dbReference type="SAM" id="Phobius"/>
    </source>
</evidence>
<evidence type="ECO:0000313" key="2">
    <source>
        <dbReference type="EMBL" id="EZH73279.1"/>
    </source>
</evidence>
<keyword evidence="1" id="KW-0472">Membrane</keyword>
<dbReference type="STRING" id="1317122.ATO12_19960"/>
<keyword evidence="3" id="KW-1185">Reference proteome</keyword>
<name>A0A023BTK8_9FLAO</name>
<feature type="transmembrane region" description="Helical" evidence="1">
    <location>
        <begin position="61"/>
        <end position="79"/>
    </location>
</feature>
<dbReference type="EMBL" id="AQRA01000006">
    <property type="protein sequence ID" value="EZH73279.1"/>
    <property type="molecule type" value="Genomic_DNA"/>
</dbReference>
<proteinExistence type="predicted"/>
<sequence length="150" mass="17234">MKSKHAIAGTLENDSVKTKKVSKFYLHAMRAIYLLTFLSLGHSTWSEIINPSEVWGPYDGVTYSFWAAYATLMGLGIRYPLKMLPLLLLQLFYKSVWAIGIAYPLWSSGQLDSTSEGFLRPFLIAIPIDLIVIPWGYVFKNYIKELFRFR</sequence>
<feature type="transmembrane region" description="Helical" evidence="1">
    <location>
        <begin position="118"/>
        <end position="139"/>
    </location>
</feature>
<organism evidence="2 3">
    <name type="scientific">Aquimarina atlantica</name>
    <dbReference type="NCBI Taxonomy" id="1317122"/>
    <lineage>
        <taxon>Bacteria</taxon>
        <taxon>Pseudomonadati</taxon>
        <taxon>Bacteroidota</taxon>
        <taxon>Flavobacteriia</taxon>
        <taxon>Flavobacteriales</taxon>
        <taxon>Flavobacteriaceae</taxon>
        <taxon>Aquimarina</taxon>
    </lineage>
</organism>
<feature type="transmembrane region" description="Helical" evidence="1">
    <location>
        <begin position="24"/>
        <end position="41"/>
    </location>
</feature>
<evidence type="ECO:0000313" key="3">
    <source>
        <dbReference type="Proteomes" id="UP000023541"/>
    </source>
</evidence>
<dbReference type="eggNOG" id="ENOG5032YBH">
    <property type="taxonomic scope" value="Bacteria"/>
</dbReference>
<accession>A0A023BTK8</accession>
<keyword evidence="1" id="KW-1133">Transmembrane helix</keyword>
<keyword evidence="1" id="KW-0812">Transmembrane</keyword>
<protein>
    <recommendedName>
        <fullName evidence="4">DoxX family protein</fullName>
    </recommendedName>
</protein>
<dbReference type="AlphaFoldDB" id="A0A023BTK8"/>
<dbReference type="OrthoDB" id="5998965at2"/>
<dbReference type="Proteomes" id="UP000023541">
    <property type="component" value="Unassembled WGS sequence"/>
</dbReference>
<dbReference type="RefSeq" id="WP_051575864.1">
    <property type="nucleotide sequence ID" value="NZ_AQRA01000006.1"/>
</dbReference>